<organism evidence="2 3">
    <name type="scientific">Astyanax mexicanus</name>
    <name type="common">Blind cave fish</name>
    <name type="synonym">Astyanax fasciatus mexicanus</name>
    <dbReference type="NCBI Taxonomy" id="7994"/>
    <lineage>
        <taxon>Eukaryota</taxon>
        <taxon>Metazoa</taxon>
        <taxon>Chordata</taxon>
        <taxon>Craniata</taxon>
        <taxon>Vertebrata</taxon>
        <taxon>Euteleostomi</taxon>
        <taxon>Actinopterygii</taxon>
        <taxon>Neopterygii</taxon>
        <taxon>Teleostei</taxon>
        <taxon>Ostariophysi</taxon>
        <taxon>Characiformes</taxon>
        <taxon>Characoidei</taxon>
        <taxon>Acestrorhamphidae</taxon>
        <taxon>Acestrorhamphinae</taxon>
        <taxon>Astyanax</taxon>
    </lineage>
</organism>
<dbReference type="InterPro" id="IPR017939">
    <property type="entry name" value="G-Glutamylcylcotransferase"/>
</dbReference>
<dbReference type="Pfam" id="PF13772">
    <property type="entry name" value="AIG2_2"/>
    <property type="match status" value="1"/>
</dbReference>
<dbReference type="GO" id="GO:0003839">
    <property type="term" value="F:gamma-glutamylcyclotransferase activity"/>
    <property type="evidence" value="ECO:0007669"/>
    <property type="project" value="InterPro"/>
</dbReference>
<dbReference type="EMBL" id="JAICCE010000026">
    <property type="protein sequence ID" value="KAG9259598.1"/>
    <property type="molecule type" value="Genomic_DNA"/>
</dbReference>
<protein>
    <submittedName>
        <fullName evidence="2">Gamma-glutamylcyclotransferase-like</fullName>
    </submittedName>
</protein>
<gene>
    <name evidence="2" type="primary">GGCT</name>
    <name evidence="2" type="ORF">AMEX_G27923</name>
</gene>
<evidence type="ECO:0000313" key="2">
    <source>
        <dbReference type="EMBL" id="KAG9259598.1"/>
    </source>
</evidence>
<feature type="binding site" evidence="1">
    <location>
        <position position="13"/>
    </location>
    <ligand>
        <name>substrate</name>
    </ligand>
</feature>
<reference evidence="2 3" key="1">
    <citation type="submission" date="2021-07" db="EMBL/GenBank/DDBJ databases">
        <authorList>
            <person name="Imarazene B."/>
            <person name="Zahm M."/>
            <person name="Klopp C."/>
            <person name="Cabau C."/>
            <person name="Beille S."/>
            <person name="Jouanno E."/>
            <person name="Castinel A."/>
            <person name="Lluch J."/>
            <person name="Gil L."/>
            <person name="Kuchtly C."/>
            <person name="Lopez Roques C."/>
            <person name="Donnadieu C."/>
            <person name="Parrinello H."/>
            <person name="Journot L."/>
            <person name="Du K."/>
            <person name="Schartl M."/>
            <person name="Retaux S."/>
            <person name="Guiguen Y."/>
        </authorList>
    </citation>
    <scope>NUCLEOTIDE SEQUENCE [LARGE SCALE GENOMIC DNA]</scope>
    <source>
        <strain evidence="2">Pach_M1</strain>
        <tissue evidence="2">Testis</tissue>
    </source>
</reference>
<evidence type="ECO:0000313" key="3">
    <source>
        <dbReference type="Proteomes" id="UP000752171"/>
    </source>
</evidence>
<sequence length="69" mass="7799">MNSCVYAPPSPQYLKVIMMGAEQNGLPKDYQEKLKAIETNKYEGPLPVMEELEKALRNSKLKKKGRSDA</sequence>
<name>A0A8T2KKE5_ASTMX</name>
<proteinExistence type="predicted"/>
<dbReference type="PANTHER" id="PTHR12935">
    <property type="entry name" value="GAMMA-GLUTAMYLCYCLOTRANSFERASE"/>
    <property type="match status" value="1"/>
</dbReference>
<evidence type="ECO:0000256" key="1">
    <source>
        <dbReference type="PIRSR" id="PIRSR617939-2"/>
    </source>
</evidence>
<dbReference type="AlphaFoldDB" id="A0A8T2KKE5"/>
<dbReference type="PANTHER" id="PTHR12935:SF14">
    <property type="entry name" value="GAMMA-GLUTAMYLCYCLOTRANSFERASE"/>
    <property type="match status" value="1"/>
</dbReference>
<dbReference type="Gene3D" id="3.10.490.10">
    <property type="entry name" value="Gamma-glutamyl cyclotransferase-like"/>
    <property type="match status" value="1"/>
</dbReference>
<accession>A0A8T2KKE5</accession>
<dbReference type="Proteomes" id="UP000752171">
    <property type="component" value="Unassembled WGS sequence"/>
</dbReference>
<comment type="caution">
    <text evidence="2">The sequence shown here is derived from an EMBL/GenBank/DDBJ whole genome shotgun (WGS) entry which is preliminary data.</text>
</comment>